<dbReference type="EMBL" id="CM042883">
    <property type="protein sequence ID" value="KAI4377289.1"/>
    <property type="molecule type" value="Genomic_DNA"/>
</dbReference>
<evidence type="ECO:0000313" key="1">
    <source>
        <dbReference type="EMBL" id="KAI4377289.1"/>
    </source>
</evidence>
<sequence length="331" mass="37007">MDFHNSAVADAVPPPPSTCSAGFEESCARAYLDLEEIKRENEEIRKELLELRRRRLDARMRREMMFERKKMLRDACSGSHVADDIERSVRVPDPGYPAMVMHFDVPRSDLHQPQDNCASDMDPLLPDKDRVVVLPKPDPILFGANKRKAGWKSAALVSTDSPMAHLAKKPKGRWVCDLCEVSATSEKVLNDHLQGKKHRLMEAQIRGKEIETGLTKDGESEEARVRGGQMEVRLAKDEETGTHYVHKAGTGPSGEACFKKATRKTIVKISAPSHGMKAGHAMNAASKKRRYKYWCGMCRIGSDSPVVYASHEKGKKHLAELLKLGKPNNTN</sequence>
<reference evidence="2" key="1">
    <citation type="journal article" date="2023" name="Front. Plant Sci.">
        <title>Chromosomal-level genome assembly of Melastoma candidum provides insights into trichome evolution.</title>
        <authorList>
            <person name="Zhong Y."/>
            <person name="Wu W."/>
            <person name="Sun C."/>
            <person name="Zou P."/>
            <person name="Liu Y."/>
            <person name="Dai S."/>
            <person name="Zhou R."/>
        </authorList>
    </citation>
    <scope>NUCLEOTIDE SEQUENCE [LARGE SCALE GENOMIC DNA]</scope>
</reference>
<protein>
    <submittedName>
        <fullName evidence="1">Uncharacterized protein</fullName>
    </submittedName>
</protein>
<evidence type="ECO:0000313" key="2">
    <source>
        <dbReference type="Proteomes" id="UP001057402"/>
    </source>
</evidence>
<proteinExistence type="predicted"/>
<organism evidence="1 2">
    <name type="scientific">Melastoma candidum</name>
    <dbReference type="NCBI Taxonomy" id="119954"/>
    <lineage>
        <taxon>Eukaryota</taxon>
        <taxon>Viridiplantae</taxon>
        <taxon>Streptophyta</taxon>
        <taxon>Embryophyta</taxon>
        <taxon>Tracheophyta</taxon>
        <taxon>Spermatophyta</taxon>
        <taxon>Magnoliopsida</taxon>
        <taxon>eudicotyledons</taxon>
        <taxon>Gunneridae</taxon>
        <taxon>Pentapetalae</taxon>
        <taxon>rosids</taxon>
        <taxon>malvids</taxon>
        <taxon>Myrtales</taxon>
        <taxon>Melastomataceae</taxon>
        <taxon>Melastomatoideae</taxon>
        <taxon>Melastomateae</taxon>
        <taxon>Melastoma</taxon>
    </lineage>
</organism>
<name>A0ACB9REI7_9MYRT</name>
<keyword evidence="2" id="KW-1185">Reference proteome</keyword>
<dbReference type="Proteomes" id="UP001057402">
    <property type="component" value="Chromosome 4"/>
</dbReference>
<accession>A0ACB9REI7</accession>
<comment type="caution">
    <text evidence="1">The sequence shown here is derived from an EMBL/GenBank/DDBJ whole genome shotgun (WGS) entry which is preliminary data.</text>
</comment>
<gene>
    <name evidence="1" type="ORF">MLD38_014947</name>
</gene>